<dbReference type="Pfam" id="PF00073">
    <property type="entry name" value="Rhv"/>
    <property type="match status" value="2"/>
</dbReference>
<evidence type="ECO:0000313" key="45">
    <source>
        <dbReference type="EMBL" id="ALC78887.1"/>
    </source>
</evidence>
<dbReference type="InterPro" id="IPR014759">
    <property type="entry name" value="Helicase_SF3_ssRNA_vir"/>
</dbReference>
<dbReference type="GO" id="GO:0005198">
    <property type="term" value="F:structural molecule activity"/>
    <property type="evidence" value="ECO:0007669"/>
    <property type="project" value="InterPro"/>
</dbReference>
<proteinExistence type="inferred from homology"/>
<comment type="function">
    <text evidence="36">Capsid proteins VP1, VP2, and VP3 form a closed capsid enclosing the viral positive strand RNA genome. All these proteins contain a beta-sheet structure called beta-barrel jelly roll. Together they form an icosahedral capsid (T=3) composed of 60 copies of each VP1, VP2, and VP3, with a diameter of approximately 300 Angstroms. VP1 is situated at the 12 fivefold axes, whereas VP2 and VP3 are located at the quasi-sixfold axes. The naked capsid interacts with the host receptor HAVCR1 to provide virion attachment to and probably entry into the target cell.</text>
</comment>
<comment type="subcellular location">
    <subcellularLocation>
        <location evidence="3">Host cytoplasmic vesicle membrane</location>
        <topology evidence="3">Peripheral membrane protein</topology>
        <orientation evidence="3">Cytoplasmic side</orientation>
    </subcellularLocation>
    <subcellularLocation>
        <location evidence="5">Host endosome</location>
        <location evidence="5">Host multivesicular body</location>
    </subcellularLocation>
    <subcellularLocation>
        <location evidence="4">Virion</location>
    </subcellularLocation>
</comment>
<dbReference type="InterPro" id="IPR033703">
    <property type="entry name" value="Rhv-like"/>
</dbReference>
<keyword evidence="20" id="KW-0378">Hydrolase</keyword>
<keyword evidence="22" id="KW-0347">Helicase</keyword>
<keyword evidence="26" id="KW-1043">Host membrane</keyword>
<evidence type="ECO:0000256" key="6">
    <source>
        <dbReference type="ARBA" id="ARBA00006029"/>
    </source>
</evidence>
<dbReference type="GeneID" id="25767571"/>
<keyword evidence="32" id="KW-1035">Host cytoplasm</keyword>
<evidence type="ECO:0000256" key="29">
    <source>
        <dbReference type="ARBA" id="ARBA00023046"/>
    </source>
</evidence>
<keyword evidence="9" id="KW-0696">RNA-directed RNA polymerase</keyword>
<dbReference type="RefSeq" id="YP_009164030.1">
    <property type="nucleotide sequence ID" value="NC_027818.1"/>
</dbReference>
<keyword evidence="17" id="KW-0548">Nucleotidyltransferase</keyword>
<keyword evidence="14" id="KW-0945">Host-virus interaction</keyword>
<dbReference type="InterPro" id="IPR000605">
    <property type="entry name" value="Helicase_SF3_ssDNA/RNA_vir"/>
</dbReference>
<evidence type="ECO:0000256" key="5">
    <source>
        <dbReference type="ARBA" id="ARBA00004560"/>
    </source>
</evidence>
<evidence type="ECO:0000256" key="35">
    <source>
        <dbReference type="ARBA" id="ARBA00045500"/>
    </source>
</evidence>
<keyword evidence="46" id="KW-1185">Reference proteome</keyword>
<evidence type="ECO:0000256" key="9">
    <source>
        <dbReference type="ARBA" id="ARBA00022484"/>
    </source>
</evidence>
<keyword evidence="16" id="KW-0808">Transferase</keyword>
<dbReference type="GO" id="GO:0003968">
    <property type="term" value="F:RNA-directed RNA polymerase activity"/>
    <property type="evidence" value="ECO:0007669"/>
    <property type="project" value="UniProtKB-KW"/>
</dbReference>
<dbReference type="Gene3D" id="2.40.10.10">
    <property type="entry name" value="Trypsin-like serine proteases"/>
    <property type="match status" value="2"/>
</dbReference>
<feature type="domain" description="RdRp catalytic" evidence="42">
    <location>
        <begin position="1979"/>
        <end position="2100"/>
    </location>
</feature>
<dbReference type="Gene3D" id="3.30.70.270">
    <property type="match status" value="1"/>
</dbReference>
<evidence type="ECO:0000256" key="15">
    <source>
        <dbReference type="ARBA" id="ARBA00022670"/>
    </source>
</evidence>
<dbReference type="InterPro" id="IPR004004">
    <property type="entry name" value="Helic/Pol/Pept_Calicivir-typ"/>
</dbReference>
<evidence type="ECO:0000256" key="3">
    <source>
        <dbReference type="ARBA" id="ARBA00004295"/>
    </source>
</evidence>
<evidence type="ECO:0000256" key="37">
    <source>
        <dbReference type="ARBA" id="ARBA00046745"/>
    </source>
</evidence>
<evidence type="ECO:0000256" key="19">
    <source>
        <dbReference type="ARBA" id="ARBA00022741"/>
    </source>
</evidence>
<dbReference type="GO" id="GO:0003724">
    <property type="term" value="F:RNA helicase activity"/>
    <property type="evidence" value="ECO:0007669"/>
    <property type="project" value="InterPro"/>
</dbReference>
<dbReference type="PROSITE" id="PS51218">
    <property type="entry name" value="SF3_HELICASE_2"/>
    <property type="match status" value="1"/>
</dbReference>
<dbReference type="CDD" id="cd00205">
    <property type="entry name" value="rhv_like"/>
    <property type="match status" value="2"/>
</dbReference>
<dbReference type="EMBL" id="KR703607">
    <property type="protein sequence ID" value="ALC78887.1"/>
    <property type="molecule type" value="Genomic_RNA"/>
</dbReference>
<comment type="function">
    <text evidence="2">VP0 precursor is a component of the immature procapsids.</text>
</comment>
<evidence type="ECO:0000256" key="11">
    <source>
        <dbReference type="ARBA" id="ARBA00022520"/>
    </source>
</evidence>
<evidence type="ECO:0000256" key="13">
    <source>
        <dbReference type="ARBA" id="ARBA00022561"/>
    </source>
</evidence>
<keyword evidence="8" id="KW-0813">Transport</keyword>
<reference evidence="45 46" key="1">
    <citation type="journal article" date="2015" name="MBio">
        <title>Discovery of a Novel Hepatovirus (Phopivirus of Seals) Related to Human Hepatitis A Virus.</title>
        <authorList>
            <person name="Anthony S.J."/>
            <person name="St Leger J.A."/>
            <person name="Liang E."/>
            <person name="Hicks A.L."/>
            <person name="Sanchez-Leon M.D."/>
            <person name="Jain K."/>
            <person name="Lefkowitch J.H."/>
            <person name="Navarrete-Macias I."/>
            <person name="Knowles N."/>
            <person name="Goldstein T."/>
            <person name="Pugliares K."/>
            <person name="Ip H.S."/>
            <person name="Rowles T."/>
            <person name="Lipkin W.I."/>
        </authorList>
    </citation>
    <scope>NUCLEOTIDE SEQUENCE [LARGE SCALE GENOMIC DNA]</scope>
    <source>
        <strain evidence="45">NewEngland_USA/2011</strain>
    </source>
</reference>
<keyword evidence="29" id="KW-1039">Host endosome</keyword>
<evidence type="ECO:0000256" key="26">
    <source>
        <dbReference type="ARBA" id="ARBA00022870"/>
    </source>
</evidence>
<dbReference type="GO" id="GO:0005524">
    <property type="term" value="F:ATP binding"/>
    <property type="evidence" value="ECO:0007669"/>
    <property type="project" value="UniProtKB-KW"/>
</dbReference>
<keyword evidence="18" id="KW-1143">T=pseudo3 icosahedral capsid protein</keyword>
<keyword evidence="34" id="KW-0407">Ion channel</keyword>
<evidence type="ECO:0000256" key="40">
    <source>
        <dbReference type="ARBA" id="ARBA00047164"/>
    </source>
</evidence>
<keyword evidence="11" id="KW-0191">Covalent protein-RNA linkage</keyword>
<feature type="compositionally biased region" description="Polar residues" evidence="41">
    <location>
        <begin position="494"/>
        <end position="509"/>
    </location>
</feature>
<evidence type="ECO:0000256" key="22">
    <source>
        <dbReference type="ARBA" id="ARBA00022806"/>
    </source>
</evidence>
<evidence type="ECO:0000256" key="30">
    <source>
        <dbReference type="ARBA" id="ARBA00023065"/>
    </source>
</evidence>
<dbReference type="InterPro" id="IPR043128">
    <property type="entry name" value="Rev_trsase/Diguanyl_cyclase"/>
</dbReference>
<dbReference type="GO" id="GO:0044162">
    <property type="term" value="C:host cell cytoplasmic vesicle membrane"/>
    <property type="evidence" value="ECO:0007669"/>
    <property type="project" value="UniProtKB-SubCell"/>
</dbReference>
<evidence type="ECO:0000256" key="2">
    <source>
        <dbReference type="ARBA" id="ARBA00003724"/>
    </source>
</evidence>
<keyword evidence="30" id="KW-0406">Ion transport</keyword>
<dbReference type="SUPFAM" id="SSF52540">
    <property type="entry name" value="P-loop containing nucleoside triphosphate hydrolases"/>
    <property type="match status" value="1"/>
</dbReference>
<keyword evidence="33" id="KW-1160">Virus entry into host cell</keyword>
<evidence type="ECO:0000256" key="39">
    <source>
        <dbReference type="ARBA" id="ARBA00047163"/>
    </source>
</evidence>
<evidence type="ECO:0000256" key="23">
    <source>
        <dbReference type="ARBA" id="ARBA00022807"/>
    </source>
</evidence>
<dbReference type="InterPro" id="IPR001205">
    <property type="entry name" value="RNA-dir_pol_C"/>
</dbReference>
<evidence type="ECO:0000259" key="44">
    <source>
        <dbReference type="PROSITE" id="PS51874"/>
    </source>
</evidence>
<protein>
    <recommendedName>
        <fullName evidence="7">Genome polyprotein</fullName>
    </recommendedName>
</protein>
<dbReference type="Gene3D" id="2.60.120.20">
    <property type="match status" value="3"/>
</dbReference>
<keyword evidence="27" id="KW-0693">Viral RNA replication</keyword>
<sequence length="2230" mass="251943" precursor="true">MMMERSGLLQRIGENMDKILTLADIEEEQVMQTPDRVSVAGASYFTSVDQSSVHSSVAGTHQDEKLLTSVDLPGSKKTQGEKFFLIHTAEWTTTDELFHEIAKLDVVKLLYDQQFAVDGLLRYHSYGRFGLEIQVQINPTTFQQGGLICAMVPAEQGYGSLASLTVYPHGLLNCNINNVVRIKVPFVYTRGAYNFRDPLYPVWELTIRVWNKLYIGTGTTPQTSVNVLARMVDLELHGLTPIMTQMMRNEFRVSTTENVVNLANYEDARAKVSLALDQEHWLSDSSEAGGLSIENFTTWTSIPTLATQFPFNASQTVGTQIKVIPVDPYYYQMVNSSPDQKCCTALASISQMFCFWRGDLVFDFQVFPTKYHSGRLLFCFVPGNENMDVSKVTLKQATTSPCAVMDITGVNSTLRFRVPWISDTPYRVNRYTKSEHQKGEYTAIGKIIVFVYNRLSHPSNVATHVYVNVYMSAVNLELFGPVYNAMPTTGSLSQAGDDGFNSSAETPQNVPDPVGGITSPKDLKGKANQGKMDLAAGKVPAGVVTVIEDPLLAKKIPETFPEKKPGKSRHTSDHMSLRKYMGRAHYLGTFTFSANNMQYTFPITLSSSSNPPHGMPSVLRWFFSLFHLYRGPLDLTIVVTGATDVDGLLWFTPVGLAADTSWVEGASKLSVDFKTSLGAIRFNTRRTGNIQVRLPWYSYLYAVAASLPGQGDKTDTTFGTVSIQIANYTHFDEYLSFALYISVTEESQFLFPRAPMNNGVMMESVKSLMDRRAMGDLESCVDDPRSEEDKKFEEQLTQEVMPLENIPRNKFPYRSLRMKIGEHRIRYAKEELHSQAGPQDPKDFSIMIRKLDKSIIKGFYIKGKVCRIVEPRWIDRVIIKHSTFVLGDANGWTLDELETPLSDTLKRLTNSKDWLNFKVPYPLKDADSVNKLMTDPDWKGIIVNQQMAELFINVFNPCDITFIDKVCDKSGAKKLTEDASKLVAECREFVDSLKTSLKSFAYGFSKKRYVHWLKMVLKLIRIGTYIYVANKCDWNPKIVWPLIAMMGVDNMLEGIGLMEAISNMLNECFEFEVNTRLLNLKTQAHDWLRDLTSGITVFKALKDAVLWIAKKVKEFYEKHCGKHAQILKMISEYKDQIESLLTESDEFCAKPIQDVEKNEQYLRGLDLVKSLRTVTNLLSFDSSLVKYASPIRDAISRVHNKLKTMGAINQNMVTRAEPVVCFLTGKRGGGKSLTSMALATKICVKYGVDPKKNIYTKPVSSDFWDGYSNQLVCIMDDIGQCTDDEDWSDFCQLVSGCPLRLNMASLEEKGKHFSSPFIICTSNQEDPCPKTVYVKDAISRRLHYKIKVSPKDYYSKNGMLNVELAKSDGMIKNMDCVNLNFNDCNITLENLVDSMVSTLKIKQKNMDDFMELWSQSGCDDSIYEEFETEMRFGSTKPGNLLSTLFSKICDHKYLILASAFGFLCAAGAIYGGYKIYKKITKKEEKDEEKDESKPLETDGVYHGVTKPKNVIKLDALPSDAQSVIEMSALIHKNLVRFGIGEKGGCVRWLMNALGVKDEWILIPSHAYMFVEDLESKEFYFQRNNTYYSISAGNVIIHTLDTGFQDVVLMKVPSIPKFRDITGHFIQKKDLEVAANKLATLVTSNNGTFQMVSEGQLKLEEHATYAHQTDCGELKELTISQAWRGKGESVSGMCGGALVSSNSKIQNAIIGIHVAGGHGNMISKVVYREMLQIIDSKVETAQRITKVEFTQSCVSMVSRTLYNKSPLHEFVDKEKINYPAAMPFSKVNEIDPVQVMLSKYDKPVAEEPATYINVTEFYLDKMQGMDDIIREHLSIRQAIEGIDGIDPINMQSSAGLPYSLKGFSKEDLIFIEDGEVIGLHPFLLSRINMNLECMDNGNEMDVIYQTCPKDELRPLDKVKEGKTRAIESCPLDFTIICRMHWGPAISYIQMNPGFQTGIAVGIDPDKDWDPLFKTMVKFGDFGIDLDFSNFDASLSPFMIRHGCLVLSTLSGLSELQERSLYRAICYSRHQILNMIYTVQGCMPSGTPCTSVLNSVINNINIYYVLMKIFGKSPYILANMFKVICYGDDVLIVINRDAQIKNLDKLGQRFQEEFKKLEMTVTSASKGVPQVVPIHELQFLKRRFNIESGRVRPAIAEKTIWSLIAWQRNQAEFNENVKTACWFAFMHGMQFYLDFSEKIKNMARMARISVVLPSYRELLDRFNELDFYRILE</sequence>
<keyword evidence="24" id="KW-0067">ATP-binding</keyword>
<dbReference type="Gene3D" id="1.20.960.20">
    <property type="match status" value="1"/>
</dbReference>
<comment type="subunit">
    <text evidence="40">Interacts with capsid protein VP1. Interacts with capsid protein VP3.</text>
</comment>
<feature type="region of interest" description="Disordered" evidence="41">
    <location>
        <begin position="494"/>
        <end position="528"/>
    </location>
</feature>
<dbReference type="InterPro" id="IPR043504">
    <property type="entry name" value="Peptidase_S1_PA_chymotrypsin"/>
</dbReference>
<feature type="domain" description="Peptidase C3" evidence="44">
    <location>
        <begin position="1519"/>
        <end position="1730"/>
    </location>
</feature>
<dbReference type="InterPro" id="IPR007094">
    <property type="entry name" value="RNA-dir_pol_PSvirus"/>
</dbReference>
<evidence type="ECO:0000256" key="36">
    <source>
        <dbReference type="ARBA" id="ARBA00045842"/>
    </source>
</evidence>
<evidence type="ECO:0000256" key="25">
    <source>
        <dbReference type="ARBA" id="ARBA00022844"/>
    </source>
</evidence>
<dbReference type="InterPro" id="IPR001676">
    <property type="entry name" value="Picornavirus_capsid"/>
</dbReference>
<evidence type="ECO:0000256" key="10">
    <source>
        <dbReference type="ARBA" id="ARBA00022488"/>
    </source>
</evidence>
<evidence type="ECO:0000256" key="18">
    <source>
        <dbReference type="ARBA" id="ARBA00022706"/>
    </source>
</evidence>
<dbReference type="Pfam" id="PF12944">
    <property type="entry name" value="HAV_VP"/>
    <property type="match status" value="1"/>
</dbReference>
<evidence type="ECO:0000256" key="20">
    <source>
        <dbReference type="ARBA" id="ARBA00022801"/>
    </source>
</evidence>
<evidence type="ECO:0000256" key="16">
    <source>
        <dbReference type="ARBA" id="ARBA00022679"/>
    </source>
</evidence>
<evidence type="ECO:0000256" key="32">
    <source>
        <dbReference type="ARBA" id="ARBA00023200"/>
    </source>
</evidence>
<dbReference type="InterPro" id="IPR029053">
    <property type="entry name" value="Viral_coat"/>
</dbReference>
<keyword evidence="12" id="KW-0597">Phosphoprotein</keyword>
<keyword evidence="19" id="KW-0547">Nucleotide-binding</keyword>
<evidence type="ECO:0000256" key="38">
    <source>
        <dbReference type="ARBA" id="ARBA00046923"/>
    </source>
</evidence>
<evidence type="ECO:0000256" key="31">
    <source>
        <dbReference type="ARBA" id="ARBA00023136"/>
    </source>
</evidence>
<dbReference type="GO" id="GO:0039694">
    <property type="term" value="P:viral RNA genome replication"/>
    <property type="evidence" value="ECO:0007669"/>
    <property type="project" value="InterPro"/>
</dbReference>
<keyword evidence="15" id="KW-0645">Protease</keyword>
<dbReference type="GO" id="GO:0034220">
    <property type="term" value="P:monoatomic ion transmembrane transport"/>
    <property type="evidence" value="ECO:0007669"/>
    <property type="project" value="UniProtKB-KW"/>
</dbReference>
<keyword evidence="10" id="KW-1036">Host cytoplasmic vesicle</keyword>
<evidence type="ECO:0000256" key="33">
    <source>
        <dbReference type="ARBA" id="ARBA00023296"/>
    </source>
</evidence>
<evidence type="ECO:0000256" key="41">
    <source>
        <dbReference type="SAM" id="MobiDB-lite"/>
    </source>
</evidence>
<comment type="subunit">
    <text evidence="38">Interacts with capsid protein VP2. Interacts with capsid protein VP3.</text>
</comment>
<keyword evidence="31" id="KW-0472">Membrane</keyword>
<evidence type="ECO:0000256" key="28">
    <source>
        <dbReference type="ARBA" id="ARBA00023039"/>
    </source>
</evidence>
<evidence type="ECO:0000256" key="14">
    <source>
        <dbReference type="ARBA" id="ARBA00022581"/>
    </source>
</evidence>
<keyword evidence="23" id="KW-0788">Thiol protease</keyword>
<evidence type="ECO:0000256" key="24">
    <source>
        <dbReference type="ARBA" id="ARBA00022840"/>
    </source>
</evidence>
<evidence type="ECO:0000259" key="42">
    <source>
        <dbReference type="PROSITE" id="PS50507"/>
    </source>
</evidence>
<dbReference type="GO" id="GO:0046718">
    <property type="term" value="P:symbiont entry into host cell"/>
    <property type="evidence" value="ECO:0007669"/>
    <property type="project" value="UniProtKB-KW"/>
</dbReference>
<accession>A0A0M3R836</accession>
<feature type="domain" description="SF3 helicase" evidence="43">
    <location>
        <begin position="1195"/>
        <end position="1361"/>
    </location>
</feature>
<dbReference type="InterPro" id="IPR009003">
    <property type="entry name" value="Peptidase_S1_PA"/>
</dbReference>
<dbReference type="SUPFAM" id="SSF50494">
    <property type="entry name" value="Trypsin-like serine proteases"/>
    <property type="match status" value="1"/>
</dbReference>
<evidence type="ECO:0000256" key="1">
    <source>
        <dbReference type="ARBA" id="ARBA00002016"/>
    </source>
</evidence>
<evidence type="ECO:0000256" key="7">
    <source>
        <dbReference type="ARBA" id="ARBA00020107"/>
    </source>
</evidence>
<dbReference type="InterPro" id="IPR043502">
    <property type="entry name" value="DNA/RNA_pol_sf"/>
</dbReference>
<dbReference type="GO" id="GO:0039618">
    <property type="term" value="C:T=pseudo3 icosahedral viral capsid"/>
    <property type="evidence" value="ECO:0007669"/>
    <property type="project" value="UniProtKB-KW"/>
</dbReference>
<comment type="subunit">
    <text evidence="37">Homopentamer. Homooligomer.</text>
</comment>
<evidence type="ECO:0000256" key="34">
    <source>
        <dbReference type="ARBA" id="ARBA00023303"/>
    </source>
</evidence>
<dbReference type="InterPro" id="IPR027417">
    <property type="entry name" value="P-loop_NTPase"/>
</dbReference>
<evidence type="ECO:0000259" key="43">
    <source>
        <dbReference type="PROSITE" id="PS51218"/>
    </source>
</evidence>
<comment type="subunit">
    <text evidence="39">Interacts with capsid protein VP1. Interacts with capsid protein VP2.</text>
</comment>
<keyword evidence="13" id="KW-0167">Capsid protein</keyword>
<dbReference type="InterPro" id="IPR044067">
    <property type="entry name" value="PCV_3C_PRO"/>
</dbReference>
<dbReference type="GO" id="GO:0006351">
    <property type="term" value="P:DNA-templated transcription"/>
    <property type="evidence" value="ECO:0007669"/>
    <property type="project" value="InterPro"/>
</dbReference>
<dbReference type="Pfam" id="PF00910">
    <property type="entry name" value="RNA_helicase"/>
    <property type="match status" value="1"/>
</dbReference>
<keyword evidence="28" id="KW-1182">Viral ion channel</keyword>
<organism evidence="45 46">
    <name type="scientific">hepatovirus B1</name>
    <dbReference type="NCBI Taxonomy" id="1708572"/>
    <lineage>
        <taxon>Viruses</taxon>
        <taxon>Riboviria</taxon>
        <taxon>Orthornavirae</taxon>
        <taxon>Pisuviricota</taxon>
        <taxon>Pisoniviricetes</taxon>
        <taxon>Picornavirales</taxon>
        <taxon>Picornaviridae</taxon>
        <taxon>Heptrevirinae</taxon>
        <taxon>Hepatovirus</taxon>
        <taxon>Hepatovirus bephopi</taxon>
        <taxon>Hepatovirus B</taxon>
    </lineage>
</organism>
<name>A0A0M3R836_9PICO</name>
<keyword evidence="25" id="KW-0946">Virion</keyword>
<dbReference type="GO" id="GO:0072494">
    <property type="term" value="C:host multivesicular body"/>
    <property type="evidence" value="ECO:0007669"/>
    <property type="project" value="UniProtKB-SubCell"/>
</dbReference>
<dbReference type="SUPFAM" id="SSF88633">
    <property type="entry name" value="Positive stranded ssRNA viruses"/>
    <property type="match status" value="3"/>
</dbReference>
<dbReference type="Proteomes" id="UP000132772">
    <property type="component" value="Segment"/>
</dbReference>
<dbReference type="PROSITE" id="PS50507">
    <property type="entry name" value="RDRP_SSRNA_POS"/>
    <property type="match status" value="1"/>
</dbReference>
<evidence type="ECO:0000256" key="12">
    <source>
        <dbReference type="ARBA" id="ARBA00022553"/>
    </source>
</evidence>
<evidence type="ECO:0000256" key="8">
    <source>
        <dbReference type="ARBA" id="ARBA00022448"/>
    </source>
</evidence>
<evidence type="ECO:0000256" key="27">
    <source>
        <dbReference type="ARBA" id="ARBA00022953"/>
    </source>
</evidence>
<dbReference type="PROSITE" id="PS51874">
    <property type="entry name" value="PCV_3C_PRO"/>
    <property type="match status" value="1"/>
</dbReference>
<dbReference type="GO" id="GO:0019062">
    <property type="term" value="P:virion attachment to host cell"/>
    <property type="evidence" value="ECO:0007669"/>
    <property type="project" value="UniProtKB-KW"/>
</dbReference>
<evidence type="ECO:0000256" key="4">
    <source>
        <dbReference type="ARBA" id="ARBA00004328"/>
    </source>
</evidence>
<dbReference type="GO" id="GO:0004197">
    <property type="term" value="F:cysteine-type endopeptidase activity"/>
    <property type="evidence" value="ECO:0007669"/>
    <property type="project" value="InterPro"/>
</dbReference>
<dbReference type="GO" id="GO:0006508">
    <property type="term" value="P:proteolysis"/>
    <property type="evidence" value="ECO:0007669"/>
    <property type="project" value="UniProtKB-KW"/>
</dbReference>
<dbReference type="GO" id="GO:0015267">
    <property type="term" value="F:channel activity"/>
    <property type="evidence" value="ECO:0007669"/>
    <property type="project" value="UniProtKB-KW"/>
</dbReference>
<evidence type="ECO:0000256" key="21">
    <source>
        <dbReference type="ARBA" id="ARBA00022804"/>
    </source>
</evidence>
<evidence type="ECO:0000256" key="17">
    <source>
        <dbReference type="ARBA" id="ARBA00022695"/>
    </source>
</evidence>
<dbReference type="GO" id="GO:0003723">
    <property type="term" value="F:RNA binding"/>
    <property type="evidence" value="ECO:0007669"/>
    <property type="project" value="InterPro"/>
</dbReference>
<dbReference type="KEGG" id="vg:25767571"/>
<comment type="function">
    <text evidence="35">Precursor component of immature procapsids that corresponds to an extended form of the structural protein VP1. After maturation, possibly by the host Cathepsin L, the assembly signal 2A is cleaved to give rise to the mature VP1 protein.</text>
</comment>
<keyword evidence="21" id="KW-1161">Viral attachment to host cell</keyword>
<evidence type="ECO:0000313" key="46">
    <source>
        <dbReference type="Proteomes" id="UP000132772"/>
    </source>
</evidence>
<comment type="similarity">
    <text evidence="6">Belongs to the picornaviridae polyprotein family.</text>
</comment>
<dbReference type="InterPro" id="IPR024354">
    <property type="entry name" value="Hepatitis_A_VP1-2A"/>
</dbReference>
<comment type="function">
    <text evidence="1">Plays a role in the assembly of the 12 pentamers into an icosahedral structure. Has not been detected in mature virions, supposedly owing to its small size.</text>
</comment>
<dbReference type="SUPFAM" id="SSF56672">
    <property type="entry name" value="DNA/RNA polymerases"/>
    <property type="match status" value="1"/>
</dbReference>
<dbReference type="Pfam" id="PF00680">
    <property type="entry name" value="RdRP_1"/>
    <property type="match status" value="1"/>
</dbReference>
<dbReference type="PRINTS" id="PR00918">
    <property type="entry name" value="CALICVIRUSNS"/>
</dbReference>